<feature type="chain" id="PRO_5046211973" description="MYXO-CTERM domain-containing protein" evidence="2">
    <location>
        <begin position="35"/>
        <end position="419"/>
    </location>
</feature>
<evidence type="ECO:0000313" key="3">
    <source>
        <dbReference type="EMBL" id="WEB40919.1"/>
    </source>
</evidence>
<protein>
    <recommendedName>
        <fullName evidence="5">MYXO-CTERM domain-containing protein</fullName>
    </recommendedName>
</protein>
<name>A0ABY8A9P3_9ACTN</name>
<evidence type="ECO:0000256" key="1">
    <source>
        <dbReference type="SAM" id="Phobius"/>
    </source>
</evidence>
<keyword evidence="1" id="KW-0812">Transmembrane</keyword>
<dbReference type="Proteomes" id="UP001218629">
    <property type="component" value="Chromosome"/>
</dbReference>
<accession>A0ABY8A9P3</accession>
<keyword evidence="1" id="KW-1133">Transmembrane helix</keyword>
<evidence type="ECO:0008006" key="5">
    <source>
        <dbReference type="Google" id="ProtNLM"/>
    </source>
</evidence>
<feature type="transmembrane region" description="Helical" evidence="1">
    <location>
        <begin position="201"/>
        <end position="222"/>
    </location>
</feature>
<feature type="signal peptide" evidence="2">
    <location>
        <begin position="1"/>
        <end position="34"/>
    </location>
</feature>
<dbReference type="PROSITE" id="PS51318">
    <property type="entry name" value="TAT"/>
    <property type="match status" value="1"/>
</dbReference>
<keyword evidence="4" id="KW-1185">Reference proteome</keyword>
<keyword evidence="2" id="KW-0732">Signal</keyword>
<keyword evidence="1" id="KW-0472">Membrane</keyword>
<dbReference type="EMBL" id="CP095749">
    <property type="protein sequence ID" value="WEB40919.1"/>
    <property type="molecule type" value="Genomic_DNA"/>
</dbReference>
<dbReference type="RefSeq" id="WP_275308024.1">
    <property type="nucleotide sequence ID" value="NZ_CP095749.1"/>
</dbReference>
<reference evidence="3 4" key="1">
    <citation type="submission" date="2022-03" db="EMBL/GenBank/DDBJ databases">
        <title>Streptomyces yunnanensis P86,complete genome.</title>
        <authorList>
            <person name="Chen S."/>
            <person name="Zhang Q."/>
        </authorList>
    </citation>
    <scope>NUCLEOTIDE SEQUENCE [LARGE SCALE GENOMIC DNA]</scope>
    <source>
        <strain evidence="3 4">P86</strain>
    </source>
</reference>
<gene>
    <name evidence="3" type="ORF">MOV08_17625</name>
</gene>
<dbReference type="InterPro" id="IPR006311">
    <property type="entry name" value="TAT_signal"/>
</dbReference>
<evidence type="ECO:0000313" key="4">
    <source>
        <dbReference type="Proteomes" id="UP001218629"/>
    </source>
</evidence>
<evidence type="ECO:0000256" key="2">
    <source>
        <dbReference type="SAM" id="SignalP"/>
    </source>
</evidence>
<organism evidence="3 4">
    <name type="scientific">Streptomyces yunnanensis</name>
    <dbReference type="NCBI Taxonomy" id="156453"/>
    <lineage>
        <taxon>Bacteria</taxon>
        <taxon>Bacillati</taxon>
        <taxon>Actinomycetota</taxon>
        <taxon>Actinomycetes</taxon>
        <taxon>Kitasatosporales</taxon>
        <taxon>Streptomycetaceae</taxon>
        <taxon>Streptomyces</taxon>
    </lineage>
</organism>
<proteinExistence type="predicted"/>
<sequence>MSTDLRRRRSLRSVLAVGAASVALLCAVAGPATAAESPGQKIADALRTSPVYVDPSLSSAVGQEDQRTLVQKIRQSRLPIRVVLVPLVEGDNWGGKPEQLIEVVHERMGGGPAILIAPGHYPDDIEAREWPADAHQADRAAASVFFDDAMKGAGLTKRISRAIDLIEAGNGNAEYERRTAGLGTSGGASPKKPAAQGTSPVVRIVTLAVGPVLVLAAAWLLLRRRSRLRDFGTPFAMPRSVFAAAHRADEDGLRERAGEEVVRLGEEARAATGDPTAIERALDAYAAAGTVLDRARGVPDLAGVFALVAEGRAALSPAPATLPLCFFHPLHGPATRRIPWRPLGRREQLRVAACDACLRAVRTRSAPEVLTDRLDDRPVPYFEVPAEKSLWAATGYGSLLSGASLAARVQRGDFTRTLE</sequence>